<feature type="binding site" evidence="14">
    <location>
        <position position="125"/>
    </location>
    <ligand>
        <name>substrate</name>
    </ligand>
</feature>
<feature type="binding site" evidence="15">
    <location>
        <position position="155"/>
    </location>
    <ligand>
        <name>Mg(2+)</name>
        <dbReference type="ChEBI" id="CHEBI:18420"/>
    </ligand>
</feature>
<dbReference type="UniPathway" id="UPA00142">
    <property type="reaction ID" value="UER00210"/>
</dbReference>
<evidence type="ECO:0000313" key="18">
    <source>
        <dbReference type="EMBL" id="CEK71795.1"/>
    </source>
</evidence>
<feature type="binding site" evidence="14">
    <location>
        <begin position="409"/>
        <end position="412"/>
    </location>
    <ligand>
        <name>ATP</name>
        <dbReference type="ChEBI" id="CHEBI:30616"/>
    </ligand>
</feature>
<dbReference type="Gene3D" id="3.30.1490.50">
    <property type="match status" value="1"/>
</dbReference>
<dbReference type="InterPro" id="IPR004887">
    <property type="entry name" value="GSH_synth_subst-bd"/>
</dbReference>
<dbReference type="PANTHER" id="PTHR11130:SF0">
    <property type="entry name" value="GLUTATHIONE SYNTHETASE"/>
    <property type="match status" value="1"/>
</dbReference>
<dbReference type="GO" id="GO:0005524">
    <property type="term" value="F:ATP binding"/>
    <property type="evidence" value="ECO:0007669"/>
    <property type="project" value="UniProtKB-UniRule"/>
</dbReference>
<dbReference type="GO" id="GO:0005829">
    <property type="term" value="C:cytosol"/>
    <property type="evidence" value="ECO:0007669"/>
    <property type="project" value="TreeGrafter"/>
</dbReference>
<keyword evidence="6 13" id="KW-0436">Ligase</keyword>
<evidence type="ECO:0000256" key="14">
    <source>
        <dbReference type="PIRSR" id="PIRSR001558-1"/>
    </source>
</evidence>
<feature type="binding site" evidence="14">
    <location>
        <position position="463"/>
    </location>
    <ligand>
        <name>ATP</name>
        <dbReference type="ChEBI" id="CHEBI:30616"/>
    </ligand>
</feature>
<dbReference type="InterPro" id="IPR016185">
    <property type="entry name" value="PreATP-grasp_dom_sf"/>
</dbReference>
<evidence type="ECO:0000256" key="12">
    <source>
        <dbReference type="ARBA" id="ARBA00048871"/>
    </source>
</evidence>
<evidence type="ECO:0000256" key="10">
    <source>
        <dbReference type="ARBA" id="ARBA00022840"/>
    </source>
</evidence>
<evidence type="ECO:0000256" key="6">
    <source>
        <dbReference type="ARBA" id="ARBA00022598"/>
    </source>
</evidence>
<feature type="binding site" evidence="14">
    <location>
        <begin position="375"/>
        <end position="384"/>
    </location>
    <ligand>
        <name>ATP</name>
        <dbReference type="ChEBI" id="CHEBI:30616"/>
    </ligand>
</feature>
<feature type="binding site" evidence="15">
    <location>
        <position position="153"/>
    </location>
    <ligand>
        <name>Mg(2+)</name>
        <dbReference type="ChEBI" id="CHEBI:18420"/>
    </ligand>
</feature>
<dbReference type="Gene3D" id="3.40.50.1760">
    <property type="entry name" value="Glutathione synthase, substrate-binding domain superfamily, eukaryotic"/>
    <property type="match status" value="1"/>
</dbReference>
<dbReference type="Pfam" id="PF03199">
    <property type="entry name" value="GSH_synthase"/>
    <property type="match status" value="1"/>
</dbReference>
<keyword evidence="10 13" id="KW-0067">ATP-binding</keyword>
<dbReference type="InterPro" id="IPR037013">
    <property type="entry name" value="GSH-S_sub-bd_sf"/>
</dbReference>
<dbReference type="FunFam" id="3.30.1490.50:FF:000002">
    <property type="entry name" value="Glutathione synthetase"/>
    <property type="match status" value="1"/>
</dbReference>
<comment type="pathway">
    <text evidence="1 13">Sulfur metabolism; glutathione biosynthesis; glutathione from L-cysteine and L-glutamate: step 2/2.</text>
</comment>
<keyword evidence="9 13" id="KW-0547">Nucleotide-binding</keyword>
<dbReference type="GO" id="GO:0004363">
    <property type="term" value="F:glutathione synthase activity"/>
    <property type="evidence" value="ECO:0007669"/>
    <property type="project" value="UniProtKB-UniRule"/>
</dbReference>
<feature type="binding site" evidence="14">
    <location>
        <position position="436"/>
    </location>
    <ligand>
        <name>ATP</name>
        <dbReference type="ChEBI" id="CHEBI:30616"/>
    </ligand>
</feature>
<dbReference type="GO" id="GO:0043295">
    <property type="term" value="F:glutathione binding"/>
    <property type="evidence" value="ECO:0007669"/>
    <property type="project" value="UniProtKB-UniRule"/>
</dbReference>
<feature type="binding site" evidence="14">
    <location>
        <position position="461"/>
    </location>
    <ligand>
        <name>substrate</name>
    </ligand>
</feature>
<dbReference type="FunFam" id="3.40.50.1760:FF:000001">
    <property type="entry name" value="Glutathione synthetase"/>
    <property type="match status" value="1"/>
</dbReference>
<dbReference type="InterPro" id="IPR014042">
    <property type="entry name" value="Glutathione_synthase_a-hlx"/>
</dbReference>
<evidence type="ECO:0000256" key="7">
    <source>
        <dbReference type="ARBA" id="ARBA00022684"/>
    </source>
</evidence>
<dbReference type="EMBL" id="HACG01024929">
    <property type="protein sequence ID" value="CEK71794.1"/>
    <property type="molecule type" value="Transcribed_RNA"/>
</dbReference>
<keyword evidence="7 13" id="KW-0317">Glutathione biosynthesis</keyword>
<dbReference type="InterPro" id="IPR005615">
    <property type="entry name" value="Glutathione_synthase"/>
</dbReference>
<feature type="binding site" evidence="14">
    <location>
        <position position="229"/>
    </location>
    <ligand>
        <name>substrate</name>
    </ligand>
</feature>
<feature type="binding site" evidence="14">
    <location>
        <position position="469"/>
    </location>
    <ligand>
        <name>ATP</name>
        <dbReference type="ChEBI" id="CHEBI:30616"/>
    </ligand>
</feature>
<feature type="binding site" evidence="15">
    <location>
        <position position="379"/>
    </location>
    <ligand>
        <name>Mg(2+)</name>
        <dbReference type="ChEBI" id="CHEBI:18420"/>
    </ligand>
</feature>
<comment type="similarity">
    <text evidence="2 13">Belongs to the eukaryotic GSH synthase family.</text>
</comment>
<dbReference type="EC" id="6.3.2.3" evidence="4 13"/>
<evidence type="ECO:0000256" key="9">
    <source>
        <dbReference type="ARBA" id="ARBA00022741"/>
    </source>
</evidence>
<dbReference type="InterPro" id="IPR014709">
    <property type="entry name" value="Glutathione_synthase_C_euk"/>
</dbReference>
<feature type="binding site" evidence="14">
    <location>
        <position position="153"/>
    </location>
    <ligand>
        <name>ATP</name>
        <dbReference type="ChEBI" id="CHEBI:30616"/>
    </ligand>
</feature>
<evidence type="ECO:0000256" key="8">
    <source>
        <dbReference type="ARBA" id="ARBA00022723"/>
    </source>
</evidence>
<evidence type="ECO:0000256" key="1">
    <source>
        <dbReference type="ARBA" id="ARBA00004965"/>
    </source>
</evidence>
<evidence type="ECO:0000256" key="15">
    <source>
        <dbReference type="PIRSR" id="PIRSR001558-2"/>
    </source>
</evidence>
<gene>
    <name evidence="17" type="primary">ORF79847</name>
    <name evidence="18" type="synonym">ORF79852</name>
</gene>
<dbReference type="Pfam" id="PF03917">
    <property type="entry name" value="GSH_synth_ATP"/>
    <property type="match status" value="1"/>
</dbReference>
<evidence type="ECO:0000256" key="2">
    <source>
        <dbReference type="ARBA" id="ARBA00010385"/>
    </source>
</evidence>
<sequence length="485" mass="54427">MATSVKDVTIPDWRLQEILNVTNEWTLCNGVSIKSGTDGAESTKAVSAPYALFPSVVPVSLLHQAKSTMVEFNRLMHKVAMDHEFLEQSLKNVIEVDEFMGKLWKIYLEVRKSNVQQPVMLGLFRNDFMMNSLNTVAPGDIVSADTLELKQIEFNAIASSFGGLAQQMSSLHRLSLGLSGKSFTDKQLPENEPATGLASGMLKAWELYGNPRAIIVFLVSPQERNEMDQRWLEFKVYDKNPSVRILRKTFVDFDQTGFLDNENRLFIGKDEVAVIYLRDGYTAENYPSETEWNGRLKIELSKAIKCPSIQYQLVGAKKIQQELARTSALEKFIPDPKIAKSVRDTFAGQYSLDLGPEGDNAVELALAAPDKFVLKPQREGGGHNMYNAEISTFLTQHKHSKERNAYILMQRIFPWQQRNYLVKAGVPFVLSDVVSELGIYGVYIGSNDQEIENFECGHMMRTKISGTDEGGIVAGFAVLDTPFLI</sequence>
<dbReference type="NCBIfam" id="TIGR01986">
    <property type="entry name" value="glut_syn_euk"/>
    <property type="match status" value="1"/>
</dbReference>
<protein>
    <recommendedName>
        <fullName evidence="5 13">Glutathione synthetase</fullName>
        <shortName evidence="13">GSH-S</shortName>
        <ecNumber evidence="4 13">6.3.2.3</ecNumber>
    </recommendedName>
</protein>
<dbReference type="Gene3D" id="3.30.1490.80">
    <property type="match status" value="1"/>
</dbReference>
<name>A0A0B6ZT03_9EUPU</name>
<dbReference type="GO" id="GO:0000287">
    <property type="term" value="F:magnesium ion binding"/>
    <property type="evidence" value="ECO:0007669"/>
    <property type="project" value="UniProtKB-UniRule"/>
</dbReference>
<evidence type="ECO:0000313" key="17">
    <source>
        <dbReference type="EMBL" id="CEK71794.1"/>
    </source>
</evidence>
<evidence type="ECO:0000256" key="13">
    <source>
        <dbReference type="PIRNR" id="PIRNR001558"/>
    </source>
</evidence>
<keyword evidence="11 13" id="KW-0460">Magnesium</keyword>
<organism evidence="17">
    <name type="scientific">Arion vulgaris</name>
    <dbReference type="NCBI Taxonomy" id="1028688"/>
    <lineage>
        <taxon>Eukaryota</taxon>
        <taxon>Metazoa</taxon>
        <taxon>Spiralia</taxon>
        <taxon>Lophotrochozoa</taxon>
        <taxon>Mollusca</taxon>
        <taxon>Gastropoda</taxon>
        <taxon>Heterobranchia</taxon>
        <taxon>Euthyneura</taxon>
        <taxon>Panpulmonata</taxon>
        <taxon>Eupulmonata</taxon>
        <taxon>Stylommatophora</taxon>
        <taxon>Helicina</taxon>
        <taxon>Arionoidea</taxon>
        <taxon>Arionidae</taxon>
        <taxon>Arion</taxon>
    </lineage>
</organism>
<dbReference type="PANTHER" id="PTHR11130">
    <property type="entry name" value="GLUTATHIONE SYNTHETASE"/>
    <property type="match status" value="1"/>
</dbReference>
<feature type="binding site" evidence="14">
    <location>
        <position position="386"/>
    </location>
    <ligand>
        <name>ATP</name>
        <dbReference type="ChEBI" id="CHEBI:30616"/>
    </ligand>
</feature>
<accession>A0A0B6ZT03</accession>
<comment type="cofactor">
    <cofactor evidence="13 15">
        <name>Mg(2+)</name>
        <dbReference type="ChEBI" id="CHEBI:18420"/>
    </cofactor>
    <text evidence="13 15">Binds 1 Mg(2+) ion per subunit.</text>
</comment>
<reference evidence="17" key="1">
    <citation type="submission" date="2014-12" db="EMBL/GenBank/DDBJ databases">
        <title>Insight into the proteome of Arion vulgaris.</title>
        <authorList>
            <person name="Aradska J."/>
            <person name="Bulat T."/>
            <person name="Smidak R."/>
            <person name="Sarate P."/>
            <person name="Gangsoo J."/>
            <person name="Sialana F."/>
            <person name="Bilban M."/>
            <person name="Lubec G."/>
        </authorList>
    </citation>
    <scope>NUCLEOTIDE SEQUENCE</scope>
    <source>
        <tissue evidence="17">Skin</tissue>
    </source>
</reference>
<dbReference type="EMBL" id="HACG01024930">
    <property type="protein sequence ID" value="CEK71795.1"/>
    <property type="molecule type" value="Transcribed_RNA"/>
</dbReference>
<comment type="catalytic activity">
    <reaction evidence="12">
        <text>gamma-L-glutamyl-L-cysteine + glycine + ATP = glutathione + ADP + phosphate + H(+)</text>
        <dbReference type="Rhea" id="RHEA:13557"/>
        <dbReference type="ChEBI" id="CHEBI:15378"/>
        <dbReference type="ChEBI" id="CHEBI:30616"/>
        <dbReference type="ChEBI" id="CHEBI:43474"/>
        <dbReference type="ChEBI" id="CHEBI:57305"/>
        <dbReference type="ChEBI" id="CHEBI:57925"/>
        <dbReference type="ChEBI" id="CHEBI:58173"/>
        <dbReference type="ChEBI" id="CHEBI:456216"/>
        <dbReference type="EC" id="6.3.2.3"/>
    </reaction>
    <physiologicalReaction direction="left-to-right" evidence="12">
        <dbReference type="Rhea" id="RHEA:13558"/>
    </physiologicalReaction>
</comment>
<evidence type="ECO:0000256" key="5">
    <source>
        <dbReference type="ARBA" id="ARBA00020821"/>
    </source>
</evidence>
<proteinExistence type="inferred from homology"/>
<dbReference type="PIRSF" id="PIRSF001558">
    <property type="entry name" value="GSHase"/>
    <property type="match status" value="1"/>
</dbReference>
<dbReference type="SUPFAM" id="SSF56059">
    <property type="entry name" value="Glutathione synthetase ATP-binding domain-like"/>
    <property type="match status" value="1"/>
</dbReference>
<evidence type="ECO:0000259" key="16">
    <source>
        <dbReference type="Pfam" id="PF03199"/>
    </source>
</evidence>
<evidence type="ECO:0000256" key="4">
    <source>
        <dbReference type="ARBA" id="ARBA00012214"/>
    </source>
</evidence>
<evidence type="ECO:0000256" key="3">
    <source>
        <dbReference type="ARBA" id="ARBA00011738"/>
    </source>
</evidence>
<dbReference type="Gene3D" id="1.10.1080.10">
    <property type="entry name" value="Glutathione Synthetase, Chain A, domain 3"/>
    <property type="match status" value="1"/>
</dbReference>
<comment type="subunit">
    <text evidence="3">Homodimer.</text>
</comment>
<feature type="domain" description="Glutathione synthase substrate-binding" evidence="16">
    <location>
        <begin position="213"/>
        <end position="314"/>
    </location>
</feature>
<evidence type="ECO:0000256" key="11">
    <source>
        <dbReference type="ARBA" id="ARBA00022842"/>
    </source>
</evidence>
<dbReference type="Gene3D" id="3.30.470.20">
    <property type="entry name" value="ATP-grasp fold, B domain"/>
    <property type="match status" value="1"/>
</dbReference>
<dbReference type="SUPFAM" id="SSF52440">
    <property type="entry name" value="PreATP-grasp domain"/>
    <property type="match status" value="1"/>
</dbReference>
<keyword evidence="8 13" id="KW-0479">Metal-binding</keyword>
<dbReference type="InterPro" id="IPR014049">
    <property type="entry name" value="Glutathione_synthase_N_euk"/>
</dbReference>
<feature type="binding site" evidence="14">
    <location>
        <position position="317"/>
    </location>
    <ligand>
        <name>ATP</name>
        <dbReference type="ChEBI" id="CHEBI:30616"/>
    </ligand>
</feature>
<dbReference type="AlphaFoldDB" id="A0A0B6ZT03"/>